<reference evidence="1" key="2">
    <citation type="journal article" date="2015" name="Fish Shellfish Immunol.">
        <title>Early steps in the European eel (Anguilla anguilla)-Vibrio vulnificus interaction in the gills: Role of the RtxA13 toxin.</title>
        <authorList>
            <person name="Callol A."/>
            <person name="Pajuelo D."/>
            <person name="Ebbesson L."/>
            <person name="Teles M."/>
            <person name="MacKenzie S."/>
            <person name="Amaro C."/>
        </authorList>
    </citation>
    <scope>NUCLEOTIDE SEQUENCE</scope>
</reference>
<sequence length="35" mass="4062">MRSLEFINKFLTFFPNQLQLLSPKNASATSNFLSR</sequence>
<accession>A0A0E9VKS2</accession>
<organism evidence="1">
    <name type="scientific">Anguilla anguilla</name>
    <name type="common">European freshwater eel</name>
    <name type="synonym">Muraena anguilla</name>
    <dbReference type="NCBI Taxonomy" id="7936"/>
    <lineage>
        <taxon>Eukaryota</taxon>
        <taxon>Metazoa</taxon>
        <taxon>Chordata</taxon>
        <taxon>Craniata</taxon>
        <taxon>Vertebrata</taxon>
        <taxon>Euteleostomi</taxon>
        <taxon>Actinopterygii</taxon>
        <taxon>Neopterygii</taxon>
        <taxon>Teleostei</taxon>
        <taxon>Anguilliformes</taxon>
        <taxon>Anguillidae</taxon>
        <taxon>Anguilla</taxon>
    </lineage>
</organism>
<dbReference type="EMBL" id="GBXM01030567">
    <property type="protein sequence ID" value="JAH78010.1"/>
    <property type="molecule type" value="Transcribed_RNA"/>
</dbReference>
<evidence type="ECO:0000313" key="1">
    <source>
        <dbReference type="EMBL" id="JAH78010.1"/>
    </source>
</evidence>
<proteinExistence type="predicted"/>
<protein>
    <submittedName>
        <fullName evidence="1">Uncharacterized protein</fullName>
    </submittedName>
</protein>
<name>A0A0E9VKS2_ANGAN</name>
<dbReference type="AlphaFoldDB" id="A0A0E9VKS2"/>
<reference evidence="1" key="1">
    <citation type="submission" date="2014-11" db="EMBL/GenBank/DDBJ databases">
        <authorList>
            <person name="Amaro Gonzalez C."/>
        </authorList>
    </citation>
    <scope>NUCLEOTIDE SEQUENCE</scope>
</reference>